<protein>
    <submittedName>
        <fullName evidence="3">Thioesterase</fullName>
    </submittedName>
</protein>
<dbReference type="InterPro" id="IPR012223">
    <property type="entry name" value="TEII"/>
</dbReference>
<gene>
    <name evidence="3" type="ORF">EC604_18065</name>
</gene>
<dbReference type="PANTHER" id="PTHR11487">
    <property type="entry name" value="THIOESTERASE"/>
    <property type="match status" value="1"/>
</dbReference>
<dbReference type="GO" id="GO:0008610">
    <property type="term" value="P:lipid biosynthetic process"/>
    <property type="evidence" value="ECO:0007669"/>
    <property type="project" value="TreeGrafter"/>
</dbReference>
<dbReference type="OrthoDB" id="2213423at2"/>
<comment type="caution">
    <text evidence="3">The sequence shown here is derived from an EMBL/GenBank/DDBJ whole genome shotgun (WGS) entry which is preliminary data.</text>
</comment>
<evidence type="ECO:0000313" key="3">
    <source>
        <dbReference type="EMBL" id="KAA8785740.1"/>
    </source>
</evidence>
<dbReference type="InterPro" id="IPR001031">
    <property type="entry name" value="Thioesterase"/>
</dbReference>
<dbReference type="Proteomes" id="UP000323664">
    <property type="component" value="Unassembled WGS sequence"/>
</dbReference>
<evidence type="ECO:0000259" key="2">
    <source>
        <dbReference type="Pfam" id="PF00975"/>
    </source>
</evidence>
<dbReference type="SUPFAM" id="SSF53474">
    <property type="entry name" value="alpha/beta-Hydrolases"/>
    <property type="match status" value="1"/>
</dbReference>
<dbReference type="RefSeq" id="WP_151458093.1">
    <property type="nucleotide sequence ID" value="NZ_RIAS01000010.1"/>
</dbReference>
<dbReference type="Pfam" id="PF00975">
    <property type="entry name" value="Thioesterase"/>
    <property type="match status" value="1"/>
</dbReference>
<name>A0A5M9WVR7_PAEAM</name>
<dbReference type="InterPro" id="IPR029058">
    <property type="entry name" value="AB_hydrolase_fold"/>
</dbReference>
<evidence type="ECO:0000313" key="4">
    <source>
        <dbReference type="Proteomes" id="UP000323664"/>
    </source>
</evidence>
<sequence length="258" mass="29818">MKKYNSWIVSFYPVATPRLRIFCFPYAGGNAIAYKDWGDYFPEDIEVCCIQLPGRGDRLLESPISSLPVIMEKLGECFLDFAKGIPFVFFGHSMGALLAFEFTQYLKKHHQIEPEALFVSAHRAPYLPRKDNSIYYNLPDDELLMRLKELNGTPDWFFNEPELVKLSLPTIKADLELCECYSYQDYPLLNIPVYAFGGTRDPEISEDSIKAWEKHTMSEFHAKFLPGDHFFLHSSEELLVSEIYKVMRKIVLSSVKQS</sequence>
<organism evidence="3 4">
    <name type="scientific">Paenibacillus amylolyticus</name>
    <dbReference type="NCBI Taxonomy" id="1451"/>
    <lineage>
        <taxon>Bacteria</taxon>
        <taxon>Bacillati</taxon>
        <taxon>Bacillota</taxon>
        <taxon>Bacilli</taxon>
        <taxon>Bacillales</taxon>
        <taxon>Paenibacillaceae</taxon>
        <taxon>Paenibacillus</taxon>
    </lineage>
</organism>
<dbReference type="EMBL" id="RIAS01000010">
    <property type="protein sequence ID" value="KAA8785740.1"/>
    <property type="molecule type" value="Genomic_DNA"/>
</dbReference>
<proteinExistence type="inferred from homology"/>
<dbReference type="PANTHER" id="PTHR11487:SF0">
    <property type="entry name" value="S-ACYL FATTY ACID SYNTHASE THIOESTERASE, MEDIUM CHAIN"/>
    <property type="match status" value="1"/>
</dbReference>
<dbReference type="Gene3D" id="3.40.50.1820">
    <property type="entry name" value="alpha/beta hydrolase"/>
    <property type="match status" value="1"/>
</dbReference>
<feature type="domain" description="Thioesterase" evidence="2">
    <location>
        <begin position="20"/>
        <end position="239"/>
    </location>
</feature>
<evidence type="ECO:0000256" key="1">
    <source>
        <dbReference type="ARBA" id="ARBA00007169"/>
    </source>
</evidence>
<comment type="similarity">
    <text evidence="1">Belongs to the thioesterase family.</text>
</comment>
<dbReference type="AlphaFoldDB" id="A0A5M9WVR7"/>
<accession>A0A5M9WVR7</accession>
<reference evidence="3 4" key="1">
    <citation type="journal article" date="2019" name="J. Ind. Microbiol. Biotechnol.">
        <title>Paenibacillus amylolyticus 27C64 has a diverse set of carbohydrate-active enzymes and complete pectin deconstruction system.</title>
        <authorList>
            <person name="Keggi C."/>
            <person name="Doran-Peterson J."/>
        </authorList>
    </citation>
    <scope>NUCLEOTIDE SEQUENCE [LARGE SCALE GENOMIC DNA]</scope>
    <source>
        <strain evidence="3 4">27C64</strain>
    </source>
</reference>